<evidence type="ECO:0000256" key="1">
    <source>
        <dbReference type="ARBA" id="ARBA00022574"/>
    </source>
</evidence>
<accession>A0ABV4U2V7</accession>
<feature type="repeat" description="WD" evidence="3">
    <location>
        <begin position="57"/>
        <end position="98"/>
    </location>
</feature>
<dbReference type="InterPro" id="IPR020472">
    <property type="entry name" value="WD40_PAC1"/>
</dbReference>
<dbReference type="Proteomes" id="UP001575181">
    <property type="component" value="Unassembled WGS sequence"/>
</dbReference>
<dbReference type="PROSITE" id="PS51257">
    <property type="entry name" value="PROKAR_LIPOPROTEIN"/>
    <property type="match status" value="1"/>
</dbReference>
<feature type="non-terminal residue" evidence="4">
    <location>
        <position position="590"/>
    </location>
</feature>
<dbReference type="PROSITE" id="PS00678">
    <property type="entry name" value="WD_REPEATS_1"/>
    <property type="match status" value="3"/>
</dbReference>
<keyword evidence="2" id="KW-0677">Repeat</keyword>
<dbReference type="PROSITE" id="PS50294">
    <property type="entry name" value="WD_REPEATS_REGION"/>
    <property type="match status" value="4"/>
</dbReference>
<feature type="repeat" description="WD" evidence="3">
    <location>
        <begin position="524"/>
        <end position="565"/>
    </location>
</feature>
<dbReference type="SMART" id="SM00320">
    <property type="entry name" value="WD40"/>
    <property type="match status" value="8"/>
</dbReference>
<dbReference type="SUPFAM" id="SSF50978">
    <property type="entry name" value="WD40 repeat-like"/>
    <property type="match status" value="1"/>
</dbReference>
<dbReference type="InterPro" id="IPR011047">
    <property type="entry name" value="Quinoprotein_ADH-like_sf"/>
</dbReference>
<keyword evidence="5" id="KW-1185">Reference proteome</keyword>
<gene>
    <name evidence="4" type="ORF">ACERLL_17715</name>
</gene>
<dbReference type="Gene3D" id="2.130.10.10">
    <property type="entry name" value="YVTN repeat-like/Quinoprotein amine dehydrogenase"/>
    <property type="match status" value="3"/>
</dbReference>
<feature type="repeat" description="WD" evidence="3">
    <location>
        <begin position="146"/>
        <end position="187"/>
    </location>
</feature>
<organism evidence="4 5">
    <name type="scientific">Thiohalorhabdus methylotrophus</name>
    <dbReference type="NCBI Taxonomy" id="3242694"/>
    <lineage>
        <taxon>Bacteria</taxon>
        <taxon>Pseudomonadati</taxon>
        <taxon>Pseudomonadota</taxon>
        <taxon>Gammaproteobacteria</taxon>
        <taxon>Thiohalorhabdales</taxon>
        <taxon>Thiohalorhabdaceae</taxon>
        <taxon>Thiohalorhabdus</taxon>
    </lineage>
</organism>
<feature type="repeat" description="WD" evidence="3">
    <location>
        <begin position="188"/>
        <end position="229"/>
    </location>
</feature>
<dbReference type="InterPro" id="IPR036322">
    <property type="entry name" value="WD40_repeat_dom_sf"/>
</dbReference>
<dbReference type="PROSITE" id="PS50082">
    <property type="entry name" value="WD_REPEATS_2"/>
    <property type="match status" value="4"/>
</dbReference>
<dbReference type="Pfam" id="PF00400">
    <property type="entry name" value="WD40"/>
    <property type="match status" value="5"/>
</dbReference>
<keyword evidence="1 3" id="KW-0853">WD repeat</keyword>
<dbReference type="InterPro" id="IPR001680">
    <property type="entry name" value="WD40_rpt"/>
</dbReference>
<dbReference type="CDD" id="cd00200">
    <property type="entry name" value="WD40"/>
    <property type="match status" value="1"/>
</dbReference>
<evidence type="ECO:0000256" key="2">
    <source>
        <dbReference type="ARBA" id="ARBA00022737"/>
    </source>
</evidence>
<dbReference type="RefSeq" id="WP_373657422.1">
    <property type="nucleotide sequence ID" value="NZ_JBGUAW010000031.1"/>
</dbReference>
<dbReference type="SUPFAM" id="SSF50998">
    <property type="entry name" value="Quinoprotein alcohol dehydrogenase-like"/>
    <property type="match status" value="1"/>
</dbReference>
<sequence>MRKYHSTLATLLSLGCSVLGILWGSAVWANAGKAQTPTPAELEAQLEKWPPQLVIDTGAHQSPVADLMFSPDGEILYTVSEDKTVQVWDVDSRERRRVFRLQRGSGEQGKLYSGALSPDGEQLAVGCWDHAIRILDAQTGEVAKVLQGHTAEVWDLDFSPDGRYLVSGSEDETARVWDLESGGVRHVLHGHDHPIRDVLFSHDGNYIATGYFGSATKLWDARTGERTFSLGKRSDTFSLAFTPDSRHLITNYDGSGSSTGFGVWDVYTGELDEKFAIKGGSDYIAGMFSLSPDGKNFISGRFNYTEEGKFGFVKWFFESYSFPGSHLRKIFKDPPRILGGNTEFEWSPQGDIIATAGPMGVRKKRVIQLWDPKTGKRRPLIQEASPGNSTAVAFSEEGNAISWSEEIGSSFDRFTQQQTLQSRFLLPLPKNPSGSRSAVVSQTGWQRGIQQAGGTKLKINEEDTNVVEIWRFGSRVQRIDRNQREGTAHTALTLTPEGDTVISADRNGYIASYSTRTGEKLHEFVGHSQYVTSVAPSPDGRLLVSGSLDQTIRLWEIATGELLVTIFPTRDGEWVAWTPEGFFDASEHGA</sequence>
<evidence type="ECO:0000313" key="4">
    <source>
        <dbReference type="EMBL" id="MFA9462635.1"/>
    </source>
</evidence>
<dbReference type="InterPro" id="IPR019775">
    <property type="entry name" value="WD40_repeat_CS"/>
</dbReference>
<name>A0ABV4U2V7_9GAMM</name>
<dbReference type="PANTHER" id="PTHR44019:SF8">
    <property type="entry name" value="POC1 CENTRIOLAR PROTEIN HOMOLOG"/>
    <property type="match status" value="1"/>
</dbReference>
<dbReference type="PRINTS" id="PR00320">
    <property type="entry name" value="GPROTEINBRPT"/>
</dbReference>
<dbReference type="EMBL" id="JBGUAW010000031">
    <property type="protein sequence ID" value="MFA9462635.1"/>
    <property type="molecule type" value="Genomic_DNA"/>
</dbReference>
<evidence type="ECO:0000313" key="5">
    <source>
        <dbReference type="Proteomes" id="UP001575181"/>
    </source>
</evidence>
<dbReference type="InterPro" id="IPR015943">
    <property type="entry name" value="WD40/YVTN_repeat-like_dom_sf"/>
</dbReference>
<protein>
    <submittedName>
        <fullName evidence="4">WD40 repeat domain-containing protein</fullName>
    </submittedName>
</protein>
<dbReference type="InterPro" id="IPR050505">
    <property type="entry name" value="WDR55/POC1"/>
</dbReference>
<reference evidence="4 5" key="1">
    <citation type="submission" date="2024-08" db="EMBL/GenBank/DDBJ databases">
        <title>Whole-genome sequencing of halo(alkali)philic microorganisms from hypersaline lakes.</title>
        <authorList>
            <person name="Sorokin D.Y."/>
            <person name="Merkel A.Y."/>
            <person name="Messina E."/>
            <person name="Yakimov M."/>
        </authorList>
    </citation>
    <scope>NUCLEOTIDE SEQUENCE [LARGE SCALE GENOMIC DNA]</scope>
    <source>
        <strain evidence="4 5">Cl-TMA</strain>
    </source>
</reference>
<dbReference type="PANTHER" id="PTHR44019">
    <property type="entry name" value="WD REPEAT-CONTAINING PROTEIN 55"/>
    <property type="match status" value="1"/>
</dbReference>
<proteinExistence type="predicted"/>
<comment type="caution">
    <text evidence="4">The sequence shown here is derived from an EMBL/GenBank/DDBJ whole genome shotgun (WGS) entry which is preliminary data.</text>
</comment>
<evidence type="ECO:0000256" key="3">
    <source>
        <dbReference type="PROSITE-ProRule" id="PRU00221"/>
    </source>
</evidence>